<dbReference type="Pfam" id="PF04893">
    <property type="entry name" value="Yip1"/>
    <property type="match status" value="1"/>
</dbReference>
<evidence type="ECO:0000259" key="6">
    <source>
        <dbReference type="Pfam" id="PF04893"/>
    </source>
</evidence>
<evidence type="ECO:0000256" key="5">
    <source>
        <dbReference type="SAM" id="Phobius"/>
    </source>
</evidence>
<keyword evidence="8" id="KW-1185">Reference proteome</keyword>
<accession>A0AA41ZGL6</accession>
<name>A0AA41ZGL6_9GAMM</name>
<evidence type="ECO:0000256" key="3">
    <source>
        <dbReference type="ARBA" id="ARBA00022989"/>
    </source>
</evidence>
<evidence type="ECO:0000313" key="7">
    <source>
        <dbReference type="EMBL" id="MCX2524912.1"/>
    </source>
</evidence>
<gene>
    <name evidence="7" type="ORF">OQ287_11730</name>
</gene>
<dbReference type="GO" id="GO:0016020">
    <property type="term" value="C:membrane"/>
    <property type="evidence" value="ECO:0007669"/>
    <property type="project" value="UniProtKB-SubCell"/>
</dbReference>
<feature type="transmembrane region" description="Helical" evidence="5">
    <location>
        <begin position="150"/>
        <end position="172"/>
    </location>
</feature>
<feature type="transmembrane region" description="Helical" evidence="5">
    <location>
        <begin position="38"/>
        <end position="58"/>
    </location>
</feature>
<organism evidence="7 8">
    <name type="scientific">Larsenimonas rhizosphaerae</name>
    <dbReference type="NCBI Taxonomy" id="2944682"/>
    <lineage>
        <taxon>Bacteria</taxon>
        <taxon>Pseudomonadati</taxon>
        <taxon>Pseudomonadota</taxon>
        <taxon>Gammaproteobacteria</taxon>
        <taxon>Oceanospirillales</taxon>
        <taxon>Halomonadaceae</taxon>
        <taxon>Larsenimonas</taxon>
    </lineage>
</organism>
<dbReference type="InterPro" id="IPR006977">
    <property type="entry name" value="Yip1_dom"/>
</dbReference>
<evidence type="ECO:0000256" key="4">
    <source>
        <dbReference type="ARBA" id="ARBA00023136"/>
    </source>
</evidence>
<comment type="caution">
    <text evidence="7">The sequence shown here is derived from an EMBL/GenBank/DDBJ whole genome shotgun (WGS) entry which is preliminary data.</text>
</comment>
<evidence type="ECO:0000256" key="1">
    <source>
        <dbReference type="ARBA" id="ARBA00004141"/>
    </source>
</evidence>
<keyword evidence="2 5" id="KW-0812">Transmembrane</keyword>
<dbReference type="Proteomes" id="UP001165678">
    <property type="component" value="Unassembled WGS sequence"/>
</dbReference>
<feature type="transmembrane region" description="Helical" evidence="5">
    <location>
        <begin position="184"/>
        <end position="203"/>
    </location>
</feature>
<feature type="transmembrane region" description="Helical" evidence="5">
    <location>
        <begin position="107"/>
        <end position="130"/>
    </location>
</feature>
<proteinExistence type="predicted"/>
<dbReference type="EMBL" id="JAPIVE010000003">
    <property type="protein sequence ID" value="MCX2524912.1"/>
    <property type="molecule type" value="Genomic_DNA"/>
</dbReference>
<comment type="subcellular location">
    <subcellularLocation>
        <location evidence="1">Membrane</location>
        <topology evidence="1">Multi-pass membrane protein</topology>
    </subcellularLocation>
</comment>
<reference evidence="7" key="1">
    <citation type="submission" date="2022-11" db="EMBL/GenBank/DDBJ databases">
        <title>Larsenimonas rhizosphaerae sp. nov., isolated from a tidal mudflat.</title>
        <authorList>
            <person name="Lee S.D."/>
            <person name="Kim I.S."/>
        </authorList>
    </citation>
    <scope>NUCLEOTIDE SEQUENCE</scope>
    <source>
        <strain evidence="7">GH2-1</strain>
    </source>
</reference>
<evidence type="ECO:0000256" key="2">
    <source>
        <dbReference type="ARBA" id="ARBA00022692"/>
    </source>
</evidence>
<evidence type="ECO:0000313" key="8">
    <source>
        <dbReference type="Proteomes" id="UP001165678"/>
    </source>
</evidence>
<protein>
    <submittedName>
        <fullName evidence="7">YIP1 family protein</fullName>
    </submittedName>
</protein>
<keyword evidence="3 5" id="KW-1133">Transmembrane helix</keyword>
<sequence>MSHTLHDHRRSPWLALWVRPRHTLRSLLKSRNAFSTRLLLAGVLGIVLMTELAAVQGLGLRHGALYLLVWCLPGGLLCGIAGLYLFNGVTCLVSRAMKGRGDWADTLSILTWTNVPLCVVALATLVQLNIAGMDYFMAGGAIVEHPATLALTFAKWIMVLLAARVGVVGISLVQRCSARRAASILLVSLLIMALITGAVFWGLEILFSLM</sequence>
<keyword evidence="4 5" id="KW-0472">Membrane</keyword>
<feature type="transmembrane region" description="Helical" evidence="5">
    <location>
        <begin position="64"/>
        <end position="86"/>
    </location>
</feature>
<feature type="domain" description="Yip1" evidence="6">
    <location>
        <begin position="15"/>
        <end position="196"/>
    </location>
</feature>
<dbReference type="AlphaFoldDB" id="A0AA41ZGL6"/>
<dbReference type="RefSeq" id="WP_250939028.1">
    <property type="nucleotide sequence ID" value="NZ_JAMLJK010000003.1"/>
</dbReference>